<reference evidence="1" key="2">
    <citation type="submission" date="2015-03" db="EMBL/GenBank/DDBJ databases">
        <authorList>
            <person name="Chow C.-E.T."/>
            <person name="Winget D.M."/>
            <person name="White R.A.III."/>
            <person name="Hallam S.J."/>
            <person name="Suttle C.A."/>
        </authorList>
    </citation>
    <scope>NUCLEOTIDE SEQUENCE</scope>
    <source>
        <strain evidence="1">Oxic1_1</strain>
    </source>
</reference>
<proteinExistence type="predicted"/>
<evidence type="ECO:0000313" key="1">
    <source>
        <dbReference type="EMBL" id="AKH47564.1"/>
    </source>
</evidence>
<name>A0A0F7L4V6_9VIRU</name>
<reference evidence="1" key="1">
    <citation type="journal article" date="2015" name="Front. Microbiol.">
        <title>Combining genomic sequencing methods to explore viral diversity and reveal potential virus-host interactions.</title>
        <authorList>
            <person name="Chow C.E."/>
            <person name="Winget D.M."/>
            <person name="White R.A.III."/>
            <person name="Hallam S.J."/>
            <person name="Suttle C.A."/>
        </authorList>
    </citation>
    <scope>NUCLEOTIDE SEQUENCE</scope>
    <source>
        <strain evidence="1">Oxic1_1</strain>
    </source>
</reference>
<organism evidence="1">
    <name type="scientific">uncultured marine virus</name>
    <dbReference type="NCBI Taxonomy" id="186617"/>
    <lineage>
        <taxon>Viruses</taxon>
        <taxon>environmental samples</taxon>
    </lineage>
</organism>
<protein>
    <submittedName>
        <fullName evidence="1">Uncharacterized protein</fullName>
    </submittedName>
</protein>
<accession>A0A0F7L4V6</accession>
<dbReference type="EMBL" id="KR029596">
    <property type="protein sequence ID" value="AKH47564.1"/>
    <property type="molecule type" value="Genomic_DNA"/>
</dbReference>
<sequence>MTLYHPRHSEYRRGQPEERTIRSYYHEYVRQFRFRQRSRCSLLRDLQRPGLCAVRRQFQSVGSVVRVHLG</sequence>